<dbReference type="GO" id="GO:0006368">
    <property type="term" value="P:transcription elongation by RNA polymerase II"/>
    <property type="evidence" value="ECO:0007669"/>
    <property type="project" value="InterPro"/>
</dbReference>
<dbReference type="Pfam" id="PF03985">
    <property type="entry name" value="Paf1"/>
    <property type="match status" value="1"/>
</dbReference>
<keyword evidence="6" id="KW-1185">Reference proteome</keyword>
<dbReference type="PANTHER" id="PTHR23188:SF12">
    <property type="entry name" value="RNA POLYMERASE II-ASSOCIATED FACTOR 1 HOMOLOG"/>
    <property type="match status" value="1"/>
</dbReference>
<gene>
    <name evidence="5" type="primary">PAFA3501</name>
    <name evidence="5" type="ORF">OSTLU_29111</name>
</gene>
<dbReference type="HOGENOM" id="CLU_027299_0_0_1"/>
<protein>
    <submittedName>
        <fullName evidence="5">Uncharacterized protein</fullName>
    </submittedName>
</protein>
<dbReference type="GO" id="GO:0003682">
    <property type="term" value="F:chromatin binding"/>
    <property type="evidence" value="ECO:0007669"/>
    <property type="project" value="TreeGrafter"/>
</dbReference>
<feature type="compositionally biased region" description="Basic and acidic residues" evidence="4">
    <location>
        <begin position="413"/>
        <end position="433"/>
    </location>
</feature>
<evidence type="ECO:0000256" key="4">
    <source>
        <dbReference type="SAM" id="MobiDB-lite"/>
    </source>
</evidence>
<dbReference type="STRING" id="436017.A4RRR5"/>
<name>A4RRR5_OSTLU</name>
<dbReference type="GeneID" id="4999554"/>
<dbReference type="InterPro" id="IPR007133">
    <property type="entry name" value="RNA_pol_II-assoc_Paf1"/>
</dbReference>
<dbReference type="GO" id="GO:0000993">
    <property type="term" value="F:RNA polymerase II complex binding"/>
    <property type="evidence" value="ECO:0007669"/>
    <property type="project" value="TreeGrafter"/>
</dbReference>
<feature type="compositionally biased region" description="Basic and acidic residues" evidence="4">
    <location>
        <begin position="149"/>
        <end position="163"/>
    </location>
</feature>
<proteinExistence type="inferred from homology"/>
<evidence type="ECO:0000313" key="5">
    <source>
        <dbReference type="EMBL" id="ABO93908.1"/>
    </source>
</evidence>
<organism evidence="5 6">
    <name type="scientific">Ostreococcus lucimarinus (strain CCE9901)</name>
    <dbReference type="NCBI Taxonomy" id="436017"/>
    <lineage>
        <taxon>Eukaryota</taxon>
        <taxon>Viridiplantae</taxon>
        <taxon>Chlorophyta</taxon>
        <taxon>Mamiellophyceae</taxon>
        <taxon>Mamiellales</taxon>
        <taxon>Bathycoccaceae</taxon>
        <taxon>Ostreococcus</taxon>
    </lineage>
</organism>
<evidence type="ECO:0000256" key="1">
    <source>
        <dbReference type="ARBA" id="ARBA00004123"/>
    </source>
</evidence>
<dbReference type="GO" id="GO:0016593">
    <property type="term" value="C:Cdc73/Paf1 complex"/>
    <property type="evidence" value="ECO:0007669"/>
    <property type="project" value="InterPro"/>
</dbReference>
<dbReference type="AlphaFoldDB" id="A4RRR5"/>
<keyword evidence="3" id="KW-0539">Nucleus</keyword>
<feature type="region of interest" description="Disordered" evidence="4">
    <location>
        <begin position="149"/>
        <end position="174"/>
    </location>
</feature>
<evidence type="ECO:0000313" key="6">
    <source>
        <dbReference type="Proteomes" id="UP000001568"/>
    </source>
</evidence>
<dbReference type="RefSeq" id="XP_001415616.1">
    <property type="nucleotide sequence ID" value="XM_001415579.1"/>
</dbReference>
<evidence type="ECO:0000256" key="3">
    <source>
        <dbReference type="ARBA" id="ARBA00023242"/>
    </source>
</evidence>
<feature type="region of interest" description="Disordered" evidence="4">
    <location>
        <begin position="1"/>
        <end position="61"/>
    </location>
</feature>
<dbReference type="OrthoDB" id="10260285at2759"/>
<dbReference type="KEGG" id="olu:OSTLU_29111"/>
<comment type="similarity">
    <text evidence="2">Belongs to the PAF1 family.</text>
</comment>
<dbReference type="OMA" id="VHRREYS"/>
<dbReference type="Proteomes" id="UP000001568">
    <property type="component" value="Chromosome 1"/>
</dbReference>
<dbReference type="PANTHER" id="PTHR23188">
    <property type="entry name" value="RNA POLYMERASE II-ASSOCIATED FACTOR 1 HOMOLOG"/>
    <property type="match status" value="1"/>
</dbReference>
<dbReference type="Gramene" id="ABO93908">
    <property type="protein sequence ID" value="ABO93908"/>
    <property type="gene ID" value="OSTLU_29111"/>
</dbReference>
<evidence type="ECO:0000256" key="2">
    <source>
        <dbReference type="ARBA" id="ARBA00007560"/>
    </source>
</evidence>
<feature type="compositionally biased region" description="Low complexity" evidence="4">
    <location>
        <begin position="1"/>
        <end position="22"/>
    </location>
</feature>
<feature type="region of interest" description="Disordered" evidence="4">
    <location>
        <begin position="388"/>
        <end position="433"/>
    </location>
</feature>
<dbReference type="eggNOG" id="KOG2478">
    <property type="taxonomic scope" value="Eukaryota"/>
</dbReference>
<reference evidence="5 6" key="1">
    <citation type="journal article" date="2007" name="Proc. Natl. Acad. Sci. U.S.A.">
        <title>The tiny eukaryote Ostreococcus provides genomic insights into the paradox of plankton speciation.</title>
        <authorList>
            <person name="Palenik B."/>
            <person name="Grimwood J."/>
            <person name="Aerts A."/>
            <person name="Rouze P."/>
            <person name="Salamov A."/>
            <person name="Putnam N."/>
            <person name="Dupont C."/>
            <person name="Jorgensen R."/>
            <person name="Derelle E."/>
            <person name="Rombauts S."/>
            <person name="Zhou K."/>
            <person name="Otillar R."/>
            <person name="Merchant S.S."/>
            <person name="Podell S."/>
            <person name="Gaasterland T."/>
            <person name="Napoli C."/>
            <person name="Gendler K."/>
            <person name="Manuell A."/>
            <person name="Tai V."/>
            <person name="Vallon O."/>
            <person name="Piganeau G."/>
            <person name="Jancek S."/>
            <person name="Heijde M."/>
            <person name="Jabbari K."/>
            <person name="Bowler C."/>
            <person name="Lohr M."/>
            <person name="Robbens S."/>
            <person name="Werner G."/>
            <person name="Dubchak I."/>
            <person name="Pazour G.J."/>
            <person name="Ren Q."/>
            <person name="Paulsen I."/>
            <person name="Delwiche C."/>
            <person name="Schmutz J."/>
            <person name="Rokhsar D."/>
            <person name="Van de Peer Y."/>
            <person name="Moreau H."/>
            <person name="Grigoriev I.V."/>
        </authorList>
    </citation>
    <scope>NUCLEOTIDE SEQUENCE [LARGE SCALE GENOMIC DNA]</scope>
    <source>
        <strain evidence="5 6">CCE9901</strain>
    </source>
</reference>
<dbReference type="EMBL" id="CP000581">
    <property type="protein sequence ID" value="ABO93908.1"/>
    <property type="molecule type" value="Genomic_DNA"/>
</dbReference>
<accession>A4RRR5</accession>
<sequence>MAGARRSARGAASDAPAASADASDARKKRAKAKDATKSSNAKTDARSNGKAKARAVSAPAVADGTRLKRETAFLCHAQFKNDLPAVPIDWKMLQTRVDRRALTEYSHLSLYDGLRKRGDFSEDLGIPLDPALMRAYRVPTRRVAMDPEDHELTMSSAEREGKRNGAIGTSGRAVSRPDASDALWLMNTQYISAGSIKARTGLSEKEMKRRRLEAQGGAAEPEVELSQVEQIEASFAAAKRPPVHPTNKKAKVVEVLPVLPDFERIAMDYVRLNFDEKQETDVASLSGKSAETIENALNCGVVKPFSIVNERNQTERFLSLMLPQDPDAAMEEDFLALDGEPRQYDHVRDYVYKIHQDDPNLGGGNMCFFFKKDRVTYVDLHTKLTLSKRSKHSKGKEATDSWKPSEVTLQRRRMTEEEKSALDAKRESIRAGA</sequence>
<comment type="subcellular location">
    <subcellularLocation>
        <location evidence="1">Nucleus</location>
    </subcellularLocation>
</comment>